<evidence type="ECO:0000259" key="5">
    <source>
        <dbReference type="Pfam" id="PF18120"/>
    </source>
</evidence>
<proteinExistence type="predicted"/>
<gene>
    <name evidence="6" type="ORF">OIK42_00425</name>
</gene>
<organism evidence="6 7">
    <name type="scientific">Alteromonas gilva</name>
    <dbReference type="NCBI Taxonomy" id="2987522"/>
    <lineage>
        <taxon>Bacteria</taxon>
        <taxon>Pseudomonadati</taxon>
        <taxon>Pseudomonadota</taxon>
        <taxon>Gammaproteobacteria</taxon>
        <taxon>Alteromonadales</taxon>
        <taxon>Alteromonadaceae</taxon>
        <taxon>Alteromonas/Salinimonas group</taxon>
        <taxon>Alteromonas</taxon>
    </lineage>
</organism>
<dbReference type="Proteomes" id="UP001218788">
    <property type="component" value="Unassembled WGS sequence"/>
</dbReference>
<dbReference type="SUPFAM" id="SSF51445">
    <property type="entry name" value="(Trans)glycosidases"/>
    <property type="match status" value="1"/>
</dbReference>
<dbReference type="RefSeq" id="WP_273637583.1">
    <property type="nucleotide sequence ID" value="NZ_JAQQXP010000001.1"/>
</dbReference>
<evidence type="ECO:0000313" key="7">
    <source>
        <dbReference type="Proteomes" id="UP001218788"/>
    </source>
</evidence>
<dbReference type="EMBL" id="JAQQXP010000001">
    <property type="protein sequence ID" value="MDC8829211.1"/>
    <property type="molecule type" value="Genomic_DNA"/>
</dbReference>
<keyword evidence="3" id="KW-0732">Signal</keyword>
<keyword evidence="1" id="KW-0378">Hydrolase</keyword>
<reference evidence="6 7" key="1">
    <citation type="submission" date="2022-10" db="EMBL/GenBank/DDBJ databases">
        <title>Alteromonas sp. chi3 Genome sequencing.</title>
        <authorList>
            <person name="Park S."/>
        </authorList>
    </citation>
    <scope>NUCLEOTIDE SEQUENCE [LARGE SCALE GENOMIC DNA]</scope>
    <source>
        <strain evidence="7">chi3</strain>
    </source>
</reference>
<dbReference type="Gene3D" id="3.20.20.80">
    <property type="entry name" value="Glycosidases"/>
    <property type="match status" value="1"/>
</dbReference>
<feature type="chain" id="PRO_5047491567" evidence="3">
    <location>
        <begin position="24"/>
        <end position="569"/>
    </location>
</feature>
<dbReference type="InterPro" id="IPR013529">
    <property type="entry name" value="Glyco_hydro_42_N"/>
</dbReference>
<evidence type="ECO:0000256" key="3">
    <source>
        <dbReference type="SAM" id="SignalP"/>
    </source>
</evidence>
<dbReference type="PROSITE" id="PS51257">
    <property type="entry name" value="PROKAR_LIPOPROTEIN"/>
    <property type="match status" value="1"/>
</dbReference>
<evidence type="ECO:0000313" key="6">
    <source>
        <dbReference type="EMBL" id="MDC8829211.1"/>
    </source>
</evidence>
<dbReference type="Gene3D" id="2.60.220.20">
    <property type="entry name" value="putative beta-Galactosidase from caulobacter crescentus"/>
    <property type="match status" value="1"/>
</dbReference>
<feature type="domain" description="Glycoside hydrolase family 42 N-terminal" evidence="4">
    <location>
        <begin position="93"/>
        <end position="249"/>
    </location>
</feature>
<accession>A0ABT5KY83</accession>
<dbReference type="InterPro" id="IPR017853">
    <property type="entry name" value="GH"/>
</dbReference>
<feature type="domain" description="DUF5597" evidence="5">
    <location>
        <begin position="400"/>
        <end position="553"/>
    </location>
</feature>
<keyword evidence="7" id="KW-1185">Reference proteome</keyword>
<name>A0ABT5KY83_9ALTE</name>
<protein>
    <submittedName>
        <fullName evidence="6">DUF5597 domain-containing protein</fullName>
    </submittedName>
</protein>
<feature type="signal peptide" evidence="3">
    <location>
        <begin position="1"/>
        <end position="23"/>
    </location>
</feature>
<keyword evidence="2" id="KW-0326">Glycosidase</keyword>
<comment type="caution">
    <text evidence="6">The sequence shown here is derived from an EMBL/GenBank/DDBJ whole genome shotgun (WGS) entry which is preliminary data.</text>
</comment>
<dbReference type="Pfam" id="PF18120">
    <property type="entry name" value="DUF5597"/>
    <property type="match status" value="1"/>
</dbReference>
<evidence type="ECO:0000256" key="2">
    <source>
        <dbReference type="ARBA" id="ARBA00023295"/>
    </source>
</evidence>
<evidence type="ECO:0000256" key="1">
    <source>
        <dbReference type="ARBA" id="ARBA00022801"/>
    </source>
</evidence>
<sequence length="569" mass="63853">MNFFKYMSGAIMCVLGLTACQSANVHHQNRQSQNASQASVPLPDIVTREGKHAFLVDGEPFLLLGAQTNNSANYPAMLDKVWPVVAAMQANTLGIPVAWEQIEPVEGQFDFSFLDVLIEQAAERDIKVVLLWFATWKNNAPHYAPAWVKLDNQRFPRVVTENKRVLNSLSPHGKNTLAADKKAFVRLMTYLRDHDPEHQVIMVQVQNEVGTYGSKRDFSPAAEALFNQTVPEALLKLYQQPAGTWQQVFGENADEYFHAWSIGRYVDDIAAAGKAVKDLPMNVNVALRNPFNPGDGYSMGGPTDNVIDIWKVAAPHIDMISPDIYFRDHKTVNRVLELYSRDDNPLFVAEIGNDQPYARYFFSTLGKQGIGFAPFGMDYTDYANFPLGAKVVNDETIAPFAELYSLMAPWASVWAKLSFENDTWGVAEPHDSTSDKAVWNARVSAKSDDDSQFQQTLDLGRWNAEVSYGRPMFWIDPPTGNHPASGGALIAKLGEDEYLITALRARVTLSPSSEIEQLPYMIERVEEGHFDADGNWVFERVWNGDQTDWGLNFTSQPHILKVKMATYKQ</sequence>
<dbReference type="Pfam" id="PF02449">
    <property type="entry name" value="Glyco_hydro_42"/>
    <property type="match status" value="1"/>
</dbReference>
<dbReference type="InterPro" id="IPR040719">
    <property type="entry name" value="DUF5597"/>
</dbReference>
<evidence type="ECO:0000259" key="4">
    <source>
        <dbReference type="Pfam" id="PF02449"/>
    </source>
</evidence>